<evidence type="ECO:0000313" key="10">
    <source>
        <dbReference type="EMBL" id="PKY71478.1"/>
    </source>
</evidence>
<evidence type="ECO:0000256" key="8">
    <source>
        <dbReference type="SAM" id="MobiDB-lite"/>
    </source>
</evidence>
<keyword evidence="7" id="KW-0411">Iron-sulfur</keyword>
<evidence type="ECO:0000313" key="11">
    <source>
        <dbReference type="Proteomes" id="UP000235122"/>
    </source>
</evidence>
<keyword evidence="1" id="KW-0813">Transport</keyword>
<dbReference type="GO" id="GO:0046872">
    <property type="term" value="F:metal ion binding"/>
    <property type="evidence" value="ECO:0007669"/>
    <property type="project" value="UniProtKB-KW"/>
</dbReference>
<name>A0A2I1IK18_9ACTO</name>
<dbReference type="Proteomes" id="UP000235122">
    <property type="component" value="Unassembled WGS sequence"/>
</dbReference>
<dbReference type="InterPro" id="IPR017900">
    <property type="entry name" value="4Fe4S_Fe_S_CS"/>
</dbReference>
<dbReference type="PROSITE" id="PS51379">
    <property type="entry name" value="4FE4S_FER_2"/>
    <property type="match status" value="1"/>
</dbReference>
<evidence type="ECO:0000256" key="4">
    <source>
        <dbReference type="ARBA" id="ARBA00022737"/>
    </source>
</evidence>
<evidence type="ECO:0000256" key="2">
    <source>
        <dbReference type="ARBA" id="ARBA00022485"/>
    </source>
</evidence>
<keyword evidence="4" id="KW-0677">Repeat</keyword>
<organism evidence="10 11">
    <name type="scientific">Winkia neuii</name>
    <dbReference type="NCBI Taxonomy" id="33007"/>
    <lineage>
        <taxon>Bacteria</taxon>
        <taxon>Bacillati</taxon>
        <taxon>Actinomycetota</taxon>
        <taxon>Actinomycetes</taxon>
        <taxon>Actinomycetales</taxon>
        <taxon>Actinomycetaceae</taxon>
        <taxon>Winkia</taxon>
    </lineage>
</organism>
<dbReference type="Pfam" id="PF13183">
    <property type="entry name" value="Fer4_8"/>
    <property type="match status" value="1"/>
</dbReference>
<keyword evidence="11" id="KW-1185">Reference proteome</keyword>
<evidence type="ECO:0000256" key="7">
    <source>
        <dbReference type="ARBA" id="ARBA00023014"/>
    </source>
</evidence>
<keyword evidence="5" id="KW-0249">Electron transport</keyword>
<evidence type="ECO:0000256" key="3">
    <source>
        <dbReference type="ARBA" id="ARBA00022723"/>
    </source>
</evidence>
<protein>
    <submittedName>
        <fullName evidence="10">Iron-sulfur cluster-binding protein</fullName>
    </submittedName>
</protein>
<comment type="caution">
    <text evidence="10">The sequence shown here is derived from an EMBL/GenBank/DDBJ whole genome shotgun (WGS) entry which is preliminary data.</text>
</comment>
<dbReference type="SUPFAM" id="SSF46548">
    <property type="entry name" value="alpha-helical ferredoxin"/>
    <property type="match status" value="1"/>
</dbReference>
<feature type="region of interest" description="Disordered" evidence="8">
    <location>
        <begin position="1"/>
        <end position="28"/>
    </location>
</feature>
<dbReference type="Pfam" id="PF02589">
    <property type="entry name" value="LUD_dom"/>
    <property type="match status" value="1"/>
</dbReference>
<accession>A0A2I1IK18</accession>
<dbReference type="InterPro" id="IPR024185">
    <property type="entry name" value="FTHF_cligase-like_sf"/>
</dbReference>
<dbReference type="Gene3D" id="3.40.50.10420">
    <property type="entry name" value="NagB/RpiA/CoA transferase-like"/>
    <property type="match status" value="1"/>
</dbReference>
<dbReference type="InterPro" id="IPR003741">
    <property type="entry name" value="LUD_dom"/>
</dbReference>
<dbReference type="InterPro" id="IPR009051">
    <property type="entry name" value="Helical_ferredxn"/>
</dbReference>
<keyword evidence="6" id="KW-0408">Iron</keyword>
<reference evidence="10 11" key="1">
    <citation type="submission" date="2017-12" db="EMBL/GenBank/DDBJ databases">
        <title>Phylogenetic diversity of female urinary microbiome.</title>
        <authorList>
            <person name="Thomas-White K."/>
            <person name="Wolfe A.J."/>
        </authorList>
    </citation>
    <scope>NUCLEOTIDE SEQUENCE [LARGE SCALE GENOMIC DNA]</scope>
    <source>
        <strain evidence="10 11">UMB0402</strain>
    </source>
</reference>
<dbReference type="STRING" id="33007.HMPREF3198_01751"/>
<dbReference type="NCBIfam" id="TIGR00273">
    <property type="entry name" value="LutB/LldF family L-lactate oxidation iron-sulfur protein"/>
    <property type="match status" value="1"/>
</dbReference>
<dbReference type="InterPro" id="IPR017896">
    <property type="entry name" value="4Fe4S_Fe-S-bd"/>
</dbReference>
<dbReference type="PANTHER" id="PTHR47153">
    <property type="entry name" value="LACTATE UTILIZATION PROTEIN B"/>
    <property type="match status" value="1"/>
</dbReference>
<dbReference type="AlphaFoldDB" id="A0A2I1IK18"/>
<feature type="domain" description="4Fe-4S ferredoxin-type" evidence="9">
    <location>
        <begin position="331"/>
        <end position="361"/>
    </location>
</feature>
<dbReference type="GO" id="GO:0051539">
    <property type="term" value="F:4 iron, 4 sulfur cluster binding"/>
    <property type="evidence" value="ECO:0007669"/>
    <property type="project" value="UniProtKB-KW"/>
</dbReference>
<evidence type="ECO:0000256" key="5">
    <source>
        <dbReference type="ARBA" id="ARBA00022982"/>
    </source>
</evidence>
<evidence type="ECO:0000259" key="9">
    <source>
        <dbReference type="PROSITE" id="PS51379"/>
    </source>
</evidence>
<evidence type="ECO:0000256" key="6">
    <source>
        <dbReference type="ARBA" id="ARBA00023004"/>
    </source>
</evidence>
<dbReference type="InterPro" id="IPR037171">
    <property type="entry name" value="NagB/RpiA_transferase-like"/>
</dbReference>
<dbReference type="InterPro" id="IPR004452">
    <property type="entry name" value="LutB/LldF"/>
</dbReference>
<evidence type="ECO:0000256" key="1">
    <source>
        <dbReference type="ARBA" id="ARBA00022448"/>
    </source>
</evidence>
<proteinExistence type="predicted"/>
<gene>
    <name evidence="10" type="ORF">CYJ19_09630</name>
</gene>
<dbReference type="SUPFAM" id="SSF100950">
    <property type="entry name" value="NagB/RpiA/CoA transferase-like"/>
    <property type="match status" value="1"/>
</dbReference>
<dbReference type="PROSITE" id="PS00198">
    <property type="entry name" value="4FE4S_FER_1"/>
    <property type="match status" value="2"/>
</dbReference>
<sequence length="507" mass="56432">MLQEMLRKKKEQEAKPVHAWSPGADIPDDPLRWGEYFEESSKKQLANSQLRRNIRHATTAIRNKRQTRVDEMPDWEQLRLAASAVKQRTQANLPELLEEFEKNFTARGGIVHWARDGQEACEIVKELIDEKGLNEIVKVKSMATQEINLNEYLADRGIKAWETDLAEMIVQLGEDMPSHVVVPAIHRNRSEVREIFKEKMENIPADISTEPRELTMAARAHLREKFLSSTLAVSGSNMAVAETGTLSVYESEGNGRMCLTLPDTLISVVGIEKIVPTFQDAEIFSQLLPRSATGERMNPYTSMWTGVTPNDGPQEVHVILLDNGRTKLLADEVAHEALSCIRCGACLNICPVYENVGGHAYNSVYPGPIGICLTPQLKTAFEHDDPDSTLPFACSLCNACAEACPVHIDLPGIIVENRRRYQDAHRHSLPNGWDLSMKAMSKVMSSGKLMEQAGNLATLGHALGGKSGRIGHLPLPVAAKWTKVHDVPAPPSQTFRGWWKENQKGDN</sequence>
<dbReference type="Gene3D" id="1.10.1060.10">
    <property type="entry name" value="Alpha-helical ferredoxin"/>
    <property type="match status" value="1"/>
</dbReference>
<dbReference type="PANTHER" id="PTHR47153:SF2">
    <property type="entry name" value="LACTATE UTILIZATION PROTEIN B"/>
    <property type="match status" value="1"/>
</dbReference>
<keyword evidence="2" id="KW-0004">4Fe-4S</keyword>
<keyword evidence="3" id="KW-0479">Metal-binding</keyword>
<dbReference type="GO" id="GO:0006089">
    <property type="term" value="P:lactate metabolic process"/>
    <property type="evidence" value="ECO:0007669"/>
    <property type="project" value="InterPro"/>
</dbReference>
<dbReference type="EMBL" id="PKKO01000006">
    <property type="protein sequence ID" value="PKY71478.1"/>
    <property type="molecule type" value="Genomic_DNA"/>
</dbReference>